<reference evidence="1 2" key="1">
    <citation type="submission" date="2023-03" db="EMBL/GenBank/DDBJ databases">
        <title>High-quality genome of Scylla paramamosain provides insights in environmental adaptation.</title>
        <authorList>
            <person name="Zhang L."/>
        </authorList>
    </citation>
    <scope>NUCLEOTIDE SEQUENCE [LARGE SCALE GENOMIC DNA]</scope>
    <source>
        <strain evidence="1">LZ_2023a</strain>
        <tissue evidence="1">Muscle</tissue>
    </source>
</reference>
<organism evidence="1 2">
    <name type="scientific">Scylla paramamosain</name>
    <name type="common">Mud crab</name>
    <dbReference type="NCBI Taxonomy" id="85552"/>
    <lineage>
        <taxon>Eukaryota</taxon>
        <taxon>Metazoa</taxon>
        <taxon>Ecdysozoa</taxon>
        <taxon>Arthropoda</taxon>
        <taxon>Crustacea</taxon>
        <taxon>Multicrustacea</taxon>
        <taxon>Malacostraca</taxon>
        <taxon>Eumalacostraca</taxon>
        <taxon>Eucarida</taxon>
        <taxon>Decapoda</taxon>
        <taxon>Pleocyemata</taxon>
        <taxon>Brachyura</taxon>
        <taxon>Eubrachyura</taxon>
        <taxon>Portunoidea</taxon>
        <taxon>Portunidae</taxon>
        <taxon>Portuninae</taxon>
        <taxon>Scylla</taxon>
    </lineage>
</organism>
<keyword evidence="2" id="KW-1185">Reference proteome</keyword>
<name>A0AAW0UH79_SCYPA</name>
<accession>A0AAW0UH79</accession>
<sequence length="68" mass="7982">MSTSDDCQVPVKDGQTALPAQTAPEEMYWLRHMSREELLEKLVSLRDDFYTVKKFSCRQEDKDKKITN</sequence>
<evidence type="ECO:0000313" key="2">
    <source>
        <dbReference type="Proteomes" id="UP001487740"/>
    </source>
</evidence>
<dbReference type="AlphaFoldDB" id="A0AAW0UH79"/>
<protein>
    <submittedName>
        <fullName evidence="1">Uncharacterized protein</fullName>
    </submittedName>
</protein>
<dbReference type="Proteomes" id="UP001487740">
    <property type="component" value="Unassembled WGS sequence"/>
</dbReference>
<comment type="caution">
    <text evidence="1">The sequence shown here is derived from an EMBL/GenBank/DDBJ whole genome shotgun (WGS) entry which is preliminary data.</text>
</comment>
<gene>
    <name evidence="1" type="ORF">O3P69_003525</name>
</gene>
<evidence type="ECO:0000313" key="1">
    <source>
        <dbReference type="EMBL" id="KAK8399499.1"/>
    </source>
</evidence>
<proteinExistence type="predicted"/>
<dbReference type="EMBL" id="JARAKH010000011">
    <property type="protein sequence ID" value="KAK8399499.1"/>
    <property type="molecule type" value="Genomic_DNA"/>
</dbReference>